<dbReference type="EMBL" id="WEGK01000007">
    <property type="protein sequence ID" value="MQY20716.1"/>
    <property type="molecule type" value="Genomic_DNA"/>
</dbReference>
<reference evidence="1 2" key="1">
    <citation type="submission" date="2019-10" db="EMBL/GenBank/DDBJ databases">
        <title>Nocardia macrotermitis sp. nov. and Nocardia aurantia sp. nov., isolated from the gut of fungus growing-termite Macrotermes natalensis.</title>
        <authorList>
            <person name="Benndorf R."/>
            <person name="Schwitalla J."/>
            <person name="Martin K."/>
            <person name="De Beer W."/>
            <person name="Kaster A.-K."/>
            <person name="Vollmers J."/>
            <person name="Poulsen M."/>
            <person name="Beemelmanns C."/>
        </authorList>
    </citation>
    <scope>NUCLEOTIDE SEQUENCE [LARGE SCALE GENOMIC DNA]</scope>
    <source>
        <strain evidence="1 2">RB20</strain>
    </source>
</reference>
<protein>
    <submittedName>
        <fullName evidence="1">Uncharacterized protein</fullName>
    </submittedName>
</protein>
<comment type="caution">
    <text evidence="1">The sequence shown here is derived from an EMBL/GenBank/DDBJ whole genome shotgun (WGS) entry which is preliminary data.</text>
</comment>
<evidence type="ECO:0000313" key="1">
    <source>
        <dbReference type="EMBL" id="MQY20716.1"/>
    </source>
</evidence>
<evidence type="ECO:0000313" key="2">
    <source>
        <dbReference type="Proteomes" id="UP000438448"/>
    </source>
</evidence>
<accession>A0A7K0D4P0</accession>
<dbReference type="AlphaFoldDB" id="A0A7K0D4P0"/>
<dbReference type="Proteomes" id="UP000438448">
    <property type="component" value="Unassembled WGS sequence"/>
</dbReference>
<keyword evidence="2" id="KW-1185">Reference proteome</keyword>
<organism evidence="1 2">
    <name type="scientific">Nocardia macrotermitis</name>
    <dbReference type="NCBI Taxonomy" id="2585198"/>
    <lineage>
        <taxon>Bacteria</taxon>
        <taxon>Bacillati</taxon>
        <taxon>Actinomycetota</taxon>
        <taxon>Actinomycetes</taxon>
        <taxon>Mycobacteriales</taxon>
        <taxon>Nocardiaceae</taxon>
        <taxon>Nocardia</taxon>
    </lineage>
</organism>
<gene>
    <name evidence="1" type="ORF">NRB20_38240</name>
</gene>
<name>A0A7K0D4P0_9NOCA</name>
<proteinExistence type="predicted"/>
<sequence>MTAPMPVHTAEWLISSDIVEEVAFRIDIPGGDQGRWIVSFLPPEFRLTEAQALTCLELAEMVLLALESPVGTLELELARIRATELELSLDDLMWLLATRSSTLREDSAPETSGSSSQA</sequence>